<evidence type="ECO:0000313" key="2">
    <source>
        <dbReference type="Proteomes" id="UP000192610"/>
    </source>
</evidence>
<dbReference type="RefSeq" id="WP_177193738.1">
    <property type="nucleotide sequence ID" value="NZ_FOCZ01000021.1"/>
</dbReference>
<name>A0A1V9EJ13_9BACT</name>
<proteinExistence type="predicted"/>
<comment type="caution">
    <text evidence="1">The sequence shown here is derived from an EMBL/GenBank/DDBJ whole genome shotgun (WGS) entry which is preliminary data.</text>
</comment>
<dbReference type="AlphaFoldDB" id="A0A1V9EJ13"/>
<dbReference type="Proteomes" id="UP000192610">
    <property type="component" value="Unassembled WGS sequence"/>
</dbReference>
<gene>
    <name evidence="1" type="ORF">A4H97_32050</name>
</gene>
<evidence type="ECO:0000313" key="1">
    <source>
        <dbReference type="EMBL" id="OQP45875.1"/>
    </source>
</evidence>
<protein>
    <submittedName>
        <fullName evidence="1">Uncharacterized protein</fullName>
    </submittedName>
</protein>
<reference evidence="2" key="1">
    <citation type="submission" date="2016-04" db="EMBL/GenBank/DDBJ databases">
        <authorList>
            <person name="Chen L."/>
            <person name="Zhuang W."/>
            <person name="Wang G."/>
        </authorList>
    </citation>
    <scope>NUCLEOTIDE SEQUENCE [LARGE SCALE GENOMIC DNA]</scope>
    <source>
        <strain evidence="2">17621</strain>
    </source>
</reference>
<sequence>MKSHNLHPVWYNQPLRLNEDQLNSPELALDDFFEFYHLKEVREILWQWVREVVSSPGSILSDHQERNNHLFFYEKLEMLVEAAWVINGGRGEQTGRYAKPERLIEKAAKEPTAVIEKVFSEVLLTDLQEDLLPNWLQVTLANPASPYADRHSREVLNEFYERLFHFVGVLHGLSTSNQYDDLSAVTDFFQRFSIEYIQRELTDFFEAAIGYKENYPNGFTPWLAWMTYNNIVCLVEAAYQLYKNGVAKTTTGMLGKIAEPKPINFLKNV</sequence>
<dbReference type="EMBL" id="LVXG01000027">
    <property type="protein sequence ID" value="OQP45875.1"/>
    <property type="molecule type" value="Genomic_DNA"/>
</dbReference>
<keyword evidence="2" id="KW-1185">Reference proteome</keyword>
<accession>A0A1V9EJ13</accession>
<organism evidence="1 2">
    <name type="scientific">Niastella yeongjuensis</name>
    <dbReference type="NCBI Taxonomy" id="354355"/>
    <lineage>
        <taxon>Bacteria</taxon>
        <taxon>Pseudomonadati</taxon>
        <taxon>Bacteroidota</taxon>
        <taxon>Chitinophagia</taxon>
        <taxon>Chitinophagales</taxon>
        <taxon>Chitinophagaceae</taxon>
        <taxon>Niastella</taxon>
    </lineage>
</organism>